<proteinExistence type="inferred from homology"/>
<dbReference type="PANTHER" id="PTHR21320">
    <property type="entry name" value="CYTOCHROME C OXIDASE ASSEMBLY PROTEIN COX11-RELATED"/>
    <property type="match status" value="1"/>
</dbReference>
<evidence type="ECO:0000256" key="8">
    <source>
        <dbReference type="ARBA" id="ARBA00023008"/>
    </source>
</evidence>
<keyword evidence="7 10" id="KW-1133">Transmembrane helix</keyword>
<comment type="similarity">
    <text evidence="3">Belongs to the COX11/CtaG family.</text>
</comment>
<comment type="function">
    <text evidence="1">Exerts its effect at some terminal stage of cytochrome c oxidase synthesis, probably by being involved in the insertion of the copper B into subunit I.</text>
</comment>
<dbReference type="InterPro" id="IPR023471">
    <property type="entry name" value="CtaG/Cox11_dom_sf"/>
</dbReference>
<accession>A0ABX4MHY7</accession>
<evidence type="ECO:0000256" key="9">
    <source>
        <dbReference type="ARBA" id="ARBA00023136"/>
    </source>
</evidence>
<keyword evidence="8" id="KW-0186">Copper</keyword>
<reference evidence="11" key="1">
    <citation type="submission" date="2017-09" db="EMBL/GenBank/DDBJ databases">
        <authorList>
            <person name="Campbell M.A."/>
            <person name="Lukasik P."/>
            <person name="Simon C."/>
            <person name="McCutcheon J.P."/>
        </authorList>
    </citation>
    <scope>NUCLEOTIDE SEQUENCE [LARGE SCALE GENOMIC DNA]</scope>
    <source>
        <strain evidence="11">ALECUR</strain>
    </source>
</reference>
<gene>
    <name evidence="11" type="primary">ctaG</name>
    <name evidence="11" type="ORF">alecur_182</name>
</gene>
<keyword evidence="6" id="KW-0735">Signal-anchor</keyword>
<sequence>MIRISSINSNQIFGFCSLIFIFMVSFCYLITKLYKITCSKLGLAGLPKRGGCLNKRLHHQPIKIEFITQTDKTLPCSFNCSTNHIISLPGEIIKINYSLRNKSNNYAICEAVYNVIPLPTSKYFNKLQCFCYNKIIVPPCGNVVLPLVFYIEPNINFDDNTRNVEKVTLTYILNNMKKW</sequence>
<evidence type="ECO:0000256" key="7">
    <source>
        <dbReference type="ARBA" id="ARBA00022989"/>
    </source>
</evidence>
<evidence type="ECO:0000313" key="12">
    <source>
        <dbReference type="Proteomes" id="UP000229529"/>
    </source>
</evidence>
<evidence type="ECO:0000256" key="6">
    <source>
        <dbReference type="ARBA" id="ARBA00022968"/>
    </source>
</evidence>
<organism evidence="11 12">
    <name type="scientific">Candidatus Hodgkinia cicadicola</name>
    <dbReference type="NCBI Taxonomy" id="573658"/>
    <lineage>
        <taxon>Bacteria</taxon>
        <taxon>Pseudomonadati</taxon>
        <taxon>Pseudomonadota</taxon>
        <taxon>Alphaproteobacteria</taxon>
        <taxon>Hyphomicrobiales</taxon>
        <taxon>Candidatus Hodgkinia</taxon>
    </lineage>
</organism>
<dbReference type="Proteomes" id="UP000229529">
    <property type="component" value="Unassembled WGS sequence"/>
</dbReference>
<comment type="caution">
    <text evidence="11">The sequence shown here is derived from an EMBL/GenBank/DDBJ whole genome shotgun (WGS) entry which is preliminary data.</text>
</comment>
<evidence type="ECO:0000256" key="1">
    <source>
        <dbReference type="ARBA" id="ARBA00004007"/>
    </source>
</evidence>
<feature type="transmembrane region" description="Helical" evidence="10">
    <location>
        <begin position="12"/>
        <end position="31"/>
    </location>
</feature>
<dbReference type="EMBL" id="NXGS01000116">
    <property type="protein sequence ID" value="PIM96198.1"/>
    <property type="molecule type" value="Genomic_DNA"/>
</dbReference>
<dbReference type="InterPro" id="IPR007533">
    <property type="entry name" value="Cyt_c_oxidase_assmbl_CtaG"/>
</dbReference>
<dbReference type="PANTHER" id="PTHR21320:SF3">
    <property type="entry name" value="CYTOCHROME C OXIDASE ASSEMBLY PROTEIN COX11, MITOCHONDRIAL-RELATED"/>
    <property type="match status" value="1"/>
</dbReference>
<evidence type="ECO:0000313" key="11">
    <source>
        <dbReference type="EMBL" id="PIM96198.1"/>
    </source>
</evidence>
<evidence type="ECO:0000256" key="3">
    <source>
        <dbReference type="ARBA" id="ARBA00009620"/>
    </source>
</evidence>
<evidence type="ECO:0000256" key="5">
    <source>
        <dbReference type="ARBA" id="ARBA00022692"/>
    </source>
</evidence>
<protein>
    <recommendedName>
        <fullName evidence="4">Cytochrome c oxidase assembly protein CtaG</fullName>
    </recommendedName>
</protein>
<dbReference type="SUPFAM" id="SSF110111">
    <property type="entry name" value="Ctag/Cox11"/>
    <property type="match status" value="1"/>
</dbReference>
<name>A0ABX4MHY7_9HYPH</name>
<keyword evidence="5 10" id="KW-0812">Transmembrane</keyword>
<keyword evidence="12" id="KW-1185">Reference proteome</keyword>
<evidence type="ECO:0000256" key="10">
    <source>
        <dbReference type="SAM" id="Phobius"/>
    </source>
</evidence>
<dbReference type="Pfam" id="PF04442">
    <property type="entry name" value="CtaG_Cox11"/>
    <property type="match status" value="1"/>
</dbReference>
<evidence type="ECO:0000256" key="4">
    <source>
        <dbReference type="ARBA" id="ARBA00015384"/>
    </source>
</evidence>
<comment type="subcellular location">
    <subcellularLocation>
        <location evidence="2">Cell inner membrane</location>
        <topology evidence="2">Single-pass type II membrane protein</topology>
        <orientation evidence="2">Periplasmic side</orientation>
    </subcellularLocation>
</comment>
<dbReference type="Gene3D" id="2.60.370.10">
    <property type="entry name" value="Ctag/Cox11"/>
    <property type="match status" value="1"/>
</dbReference>
<keyword evidence="9 10" id="KW-0472">Membrane</keyword>
<evidence type="ECO:0000256" key="2">
    <source>
        <dbReference type="ARBA" id="ARBA00004382"/>
    </source>
</evidence>